<dbReference type="EMBL" id="JAVFWL010000006">
    <property type="protein sequence ID" value="KAK6762245.1"/>
    <property type="molecule type" value="Genomic_DNA"/>
</dbReference>
<dbReference type="InterPro" id="IPR007527">
    <property type="entry name" value="Znf_SWIM"/>
</dbReference>
<dbReference type="Proteomes" id="UP001303046">
    <property type="component" value="Unassembled WGS sequence"/>
</dbReference>
<accession>A0ABR1EHT1</accession>
<evidence type="ECO:0000256" key="3">
    <source>
        <dbReference type="SAM" id="MobiDB-lite"/>
    </source>
</evidence>
<keyword evidence="1" id="KW-0863">Zinc-finger</keyword>
<evidence type="ECO:0000259" key="4">
    <source>
        <dbReference type="PROSITE" id="PS50966"/>
    </source>
</evidence>
<keyword evidence="1" id="KW-0862">Zinc</keyword>
<evidence type="ECO:0000256" key="1">
    <source>
        <dbReference type="PROSITE-ProRule" id="PRU00325"/>
    </source>
</evidence>
<sequence>MLEGKANVRIDRLLQLFIAELEEDREIMKERGLEEGRYRLQQHHKTHTSAINKYCGQQQRATVVGRGTWEVKENGISYRVEEYYFPCDKEFNNHWRREGCGACPYAFSCTCPVDVKSGISCVHVHAALMYAASGRRSQGDGVSSVVDGEAENEHNGPYSSDGDEEMMEVMVKDDVEKEMEMMCASARESMLKVMREPTEGTEMEIEQALQQMDELTKRLGLLAENVGRNGDTPRLARRHDVPSVACPQALTPIRKLYKRAHLRKAEQAKRKTVLDIPDCAQDERDACAICLWMQPITGSTNHRICWIQCLTCEDWMHTDCISNNVRPREVAELQRSDV</sequence>
<gene>
    <name evidence="5" type="primary">Necator_chrX.g23255</name>
    <name evidence="5" type="ORF">RB195_023092</name>
</gene>
<dbReference type="PROSITE" id="PS50966">
    <property type="entry name" value="ZF_SWIM"/>
    <property type="match status" value="1"/>
</dbReference>
<name>A0ABR1EHT1_NECAM</name>
<keyword evidence="6" id="KW-1185">Reference proteome</keyword>
<evidence type="ECO:0000313" key="5">
    <source>
        <dbReference type="EMBL" id="KAK6762245.1"/>
    </source>
</evidence>
<proteinExistence type="predicted"/>
<evidence type="ECO:0000313" key="6">
    <source>
        <dbReference type="Proteomes" id="UP001303046"/>
    </source>
</evidence>
<keyword evidence="1" id="KW-0479">Metal-binding</keyword>
<feature type="coiled-coil region" evidence="2">
    <location>
        <begin position="198"/>
        <end position="225"/>
    </location>
</feature>
<evidence type="ECO:0000256" key="2">
    <source>
        <dbReference type="SAM" id="Coils"/>
    </source>
</evidence>
<feature type="region of interest" description="Disordered" evidence="3">
    <location>
        <begin position="137"/>
        <end position="163"/>
    </location>
</feature>
<reference evidence="5 6" key="1">
    <citation type="submission" date="2023-08" db="EMBL/GenBank/DDBJ databases">
        <title>A Necator americanus chromosomal reference genome.</title>
        <authorList>
            <person name="Ilik V."/>
            <person name="Petrzelkova K.J."/>
            <person name="Pardy F."/>
            <person name="Fuh T."/>
            <person name="Niatou-Singa F.S."/>
            <person name="Gouil Q."/>
            <person name="Baker L."/>
            <person name="Ritchie M.E."/>
            <person name="Jex A.R."/>
            <person name="Gazzola D."/>
            <person name="Li H."/>
            <person name="Toshio Fujiwara R."/>
            <person name="Zhan B."/>
            <person name="Aroian R.V."/>
            <person name="Pafco B."/>
            <person name="Schwarz E.M."/>
        </authorList>
    </citation>
    <scope>NUCLEOTIDE SEQUENCE [LARGE SCALE GENOMIC DNA]</scope>
    <source>
        <strain evidence="5 6">Aroian</strain>
        <tissue evidence="5">Whole animal</tissue>
    </source>
</reference>
<keyword evidence="2" id="KW-0175">Coiled coil</keyword>
<protein>
    <recommendedName>
        <fullName evidence="4">SWIM-type domain-containing protein</fullName>
    </recommendedName>
</protein>
<organism evidence="5 6">
    <name type="scientific">Necator americanus</name>
    <name type="common">Human hookworm</name>
    <dbReference type="NCBI Taxonomy" id="51031"/>
    <lineage>
        <taxon>Eukaryota</taxon>
        <taxon>Metazoa</taxon>
        <taxon>Ecdysozoa</taxon>
        <taxon>Nematoda</taxon>
        <taxon>Chromadorea</taxon>
        <taxon>Rhabditida</taxon>
        <taxon>Rhabditina</taxon>
        <taxon>Rhabditomorpha</taxon>
        <taxon>Strongyloidea</taxon>
        <taxon>Ancylostomatidae</taxon>
        <taxon>Bunostominae</taxon>
        <taxon>Necator</taxon>
    </lineage>
</organism>
<comment type="caution">
    <text evidence="5">The sequence shown here is derived from an EMBL/GenBank/DDBJ whole genome shotgun (WGS) entry which is preliminary data.</text>
</comment>
<feature type="domain" description="SWIM-type" evidence="4">
    <location>
        <begin position="83"/>
        <end position="132"/>
    </location>
</feature>